<evidence type="ECO:0008006" key="3">
    <source>
        <dbReference type="Google" id="ProtNLM"/>
    </source>
</evidence>
<keyword evidence="2" id="KW-1185">Reference proteome</keyword>
<dbReference type="EMBL" id="MSDW01000001">
    <property type="protein sequence ID" value="OKY78446.1"/>
    <property type="molecule type" value="Genomic_DNA"/>
</dbReference>
<sequence length="143" mass="16429">MKVTLCGSLEFTEEIGEVASELKENGFEVVIPKTSKKILEGDVSLSKIKEEKNTGEIVERAKDLDVIRYYFKKIKNSDSILVINKDKHGIKNYIGGNVLLEMGFAHVLDKKIYLWNPIPNMRYTDEIKVMKPKVIDQNIEELR</sequence>
<reference evidence="1" key="1">
    <citation type="submission" date="2016-12" db="EMBL/GenBank/DDBJ databases">
        <title>Discovery of methanogenic haloarchaea.</title>
        <authorList>
            <person name="Sorokin D.Y."/>
            <person name="Makarova K.S."/>
            <person name="Abbas B."/>
            <person name="Ferrer M."/>
            <person name="Golyshin P.N."/>
        </authorList>
    </citation>
    <scope>NUCLEOTIDE SEQUENCE [LARGE SCALE GENOMIC DNA]</scope>
    <source>
        <strain evidence="1">HMET1</strain>
    </source>
</reference>
<dbReference type="Proteomes" id="UP000185744">
    <property type="component" value="Unassembled WGS sequence"/>
</dbReference>
<comment type="caution">
    <text evidence="1">The sequence shown here is derived from an EMBL/GenBank/DDBJ whole genome shotgun (WGS) entry which is preliminary data.</text>
</comment>
<gene>
    <name evidence="1" type="ORF">BTN85_0937</name>
</gene>
<dbReference type="AlphaFoldDB" id="A0A1Q6DVS2"/>
<protein>
    <recommendedName>
        <fullName evidence="3">Maf-like protein</fullName>
    </recommendedName>
</protein>
<proteinExistence type="predicted"/>
<name>A0A1Q6DVS2_METT1</name>
<evidence type="ECO:0000313" key="2">
    <source>
        <dbReference type="Proteomes" id="UP000185744"/>
    </source>
</evidence>
<organism evidence="1 2">
    <name type="scientific">Methanohalarchaeum thermophilum</name>
    <dbReference type="NCBI Taxonomy" id="1903181"/>
    <lineage>
        <taxon>Archaea</taxon>
        <taxon>Methanobacteriati</taxon>
        <taxon>Methanobacteriota</taxon>
        <taxon>Methanonatronarchaeia</taxon>
        <taxon>Methanonatronarchaeales</taxon>
        <taxon>Methanonatronarchaeaceae</taxon>
        <taxon>Candidatus Methanohalarchaeum</taxon>
    </lineage>
</organism>
<accession>A0A1Q6DVS2</accession>
<dbReference type="InParanoid" id="A0A1Q6DVS2"/>
<evidence type="ECO:0000313" key="1">
    <source>
        <dbReference type="EMBL" id="OKY78446.1"/>
    </source>
</evidence>